<dbReference type="AlphaFoldDB" id="A0A1H9NJ49"/>
<comment type="similarity">
    <text evidence="1">Belongs to the UPF0111 family.</text>
</comment>
<dbReference type="InterPro" id="IPR038078">
    <property type="entry name" value="PhoU-like_sf"/>
</dbReference>
<evidence type="ECO:0000313" key="3">
    <source>
        <dbReference type="Proteomes" id="UP000199647"/>
    </source>
</evidence>
<organism evidence="2 3">
    <name type="scientific">Faunimonas pinastri</name>
    <dbReference type="NCBI Taxonomy" id="1855383"/>
    <lineage>
        <taxon>Bacteria</taxon>
        <taxon>Pseudomonadati</taxon>
        <taxon>Pseudomonadota</taxon>
        <taxon>Alphaproteobacteria</taxon>
        <taxon>Hyphomicrobiales</taxon>
        <taxon>Afifellaceae</taxon>
        <taxon>Faunimonas</taxon>
    </lineage>
</organism>
<dbReference type="RefSeq" id="WP_092498927.1">
    <property type="nucleotide sequence ID" value="NZ_FOFG01000016.1"/>
</dbReference>
<protein>
    <recommendedName>
        <fullName evidence="4">Nuclease PIN</fullName>
    </recommendedName>
</protein>
<evidence type="ECO:0000256" key="1">
    <source>
        <dbReference type="ARBA" id="ARBA00008591"/>
    </source>
</evidence>
<dbReference type="STRING" id="1855383.SAMN05216548_11639"/>
<name>A0A1H9NJ49_9HYPH</name>
<reference evidence="2 3" key="1">
    <citation type="submission" date="2016-10" db="EMBL/GenBank/DDBJ databases">
        <authorList>
            <person name="de Groot N.N."/>
        </authorList>
    </citation>
    <scope>NUCLEOTIDE SEQUENCE [LARGE SCALE GENOMIC DNA]</scope>
    <source>
        <strain evidence="2 3">A52C2</strain>
    </source>
</reference>
<sequence length="212" mass="24109">MNWFRKLLPKEDRFFTLFEQHARTATEAAKTLEALLAGGEEVPQRCREIATIEHKADDITREVILAIRASFITPFDRGDIKDLISRMDDAVDQMHQTAKAITLFKTREFEPEMREMGAAIVACARLLEEVMPLLSALSRNAAPISDLCLRISTLEGQADDVYDRGMKALFKDGMPDAMNYIVRSQIYDHLEEVIDHFEDIADQIQGIVVEHV</sequence>
<dbReference type="InterPro" id="IPR018445">
    <property type="entry name" value="Put_Phosphate_transp_reg"/>
</dbReference>
<dbReference type="Pfam" id="PF01865">
    <property type="entry name" value="PhoU_div"/>
    <property type="match status" value="1"/>
</dbReference>
<dbReference type="PANTHER" id="PTHR37298:SF1">
    <property type="entry name" value="UPF0111 PROTEIN YKAA"/>
    <property type="match status" value="1"/>
</dbReference>
<dbReference type="Gene3D" id="1.20.58.220">
    <property type="entry name" value="Phosphate transport system protein phou homolog 2, domain 2"/>
    <property type="match status" value="1"/>
</dbReference>
<accession>A0A1H9NJ49</accession>
<evidence type="ECO:0008006" key="4">
    <source>
        <dbReference type="Google" id="ProtNLM"/>
    </source>
</evidence>
<dbReference type="InterPro" id="IPR052912">
    <property type="entry name" value="UPF0111_domain"/>
</dbReference>
<keyword evidence="3" id="KW-1185">Reference proteome</keyword>
<dbReference type="EMBL" id="FOFG01000016">
    <property type="protein sequence ID" value="SER36004.1"/>
    <property type="molecule type" value="Genomic_DNA"/>
</dbReference>
<evidence type="ECO:0000313" key="2">
    <source>
        <dbReference type="EMBL" id="SER36004.1"/>
    </source>
</evidence>
<dbReference type="Proteomes" id="UP000199647">
    <property type="component" value="Unassembled WGS sequence"/>
</dbReference>
<dbReference type="OrthoDB" id="9797568at2"/>
<gene>
    <name evidence="2" type="ORF">SAMN05216548_11639</name>
</gene>
<dbReference type="PANTHER" id="PTHR37298">
    <property type="entry name" value="UPF0111 PROTEIN YKAA"/>
    <property type="match status" value="1"/>
</dbReference>
<proteinExistence type="inferred from homology"/>